<gene>
    <name evidence="8" type="ORF">SAMN06893096_102521</name>
</gene>
<evidence type="ECO:0000256" key="7">
    <source>
        <dbReference type="SAM" id="MobiDB-lite"/>
    </source>
</evidence>
<evidence type="ECO:0000313" key="9">
    <source>
        <dbReference type="Proteomes" id="UP000198373"/>
    </source>
</evidence>
<dbReference type="GO" id="GO:0046872">
    <property type="term" value="F:metal ion binding"/>
    <property type="evidence" value="ECO:0007669"/>
    <property type="project" value="UniProtKB-KW"/>
</dbReference>
<comment type="similarity">
    <text evidence="6">Belongs to the DyP-type peroxidase family.</text>
</comment>
<dbReference type="InterPro" id="IPR011008">
    <property type="entry name" value="Dimeric_a/b-barrel"/>
</dbReference>
<proteinExistence type="inferred from homology"/>
<evidence type="ECO:0008006" key="10">
    <source>
        <dbReference type="Google" id="ProtNLM"/>
    </source>
</evidence>
<dbReference type="RefSeq" id="WP_143424961.1">
    <property type="nucleotide sequence ID" value="NZ_FZOO01000002.1"/>
</dbReference>
<dbReference type="GO" id="GO:0020037">
    <property type="term" value="F:heme binding"/>
    <property type="evidence" value="ECO:0007669"/>
    <property type="project" value="InterPro"/>
</dbReference>
<comment type="cofactor">
    <cofactor evidence="1">
        <name>heme b</name>
        <dbReference type="ChEBI" id="CHEBI:60344"/>
    </cofactor>
</comment>
<dbReference type="OrthoDB" id="236246at2"/>
<evidence type="ECO:0000313" key="8">
    <source>
        <dbReference type="EMBL" id="SNS21098.1"/>
    </source>
</evidence>
<feature type="region of interest" description="Disordered" evidence="7">
    <location>
        <begin position="303"/>
        <end position="358"/>
    </location>
</feature>
<dbReference type="SUPFAM" id="SSF54909">
    <property type="entry name" value="Dimeric alpha+beta barrel"/>
    <property type="match status" value="1"/>
</dbReference>
<organism evidence="8 9">
    <name type="scientific">Geodermatophilus pulveris</name>
    <dbReference type="NCBI Taxonomy" id="1564159"/>
    <lineage>
        <taxon>Bacteria</taxon>
        <taxon>Bacillati</taxon>
        <taxon>Actinomycetota</taxon>
        <taxon>Actinomycetes</taxon>
        <taxon>Geodermatophilales</taxon>
        <taxon>Geodermatophilaceae</taxon>
        <taxon>Geodermatophilus</taxon>
    </lineage>
</organism>
<dbReference type="Proteomes" id="UP000198373">
    <property type="component" value="Unassembled WGS sequence"/>
</dbReference>
<keyword evidence="5" id="KW-0408">Iron</keyword>
<evidence type="ECO:0000256" key="5">
    <source>
        <dbReference type="ARBA" id="ARBA00023004"/>
    </source>
</evidence>
<reference evidence="9" key="1">
    <citation type="submission" date="2017-06" db="EMBL/GenBank/DDBJ databases">
        <authorList>
            <person name="Varghese N."/>
            <person name="Submissions S."/>
        </authorList>
    </citation>
    <scope>NUCLEOTIDE SEQUENCE [LARGE SCALE GENOMIC DNA]</scope>
    <source>
        <strain evidence="9">DSM 46839</strain>
    </source>
</reference>
<dbReference type="InterPro" id="IPR006314">
    <property type="entry name" value="Dyp_peroxidase"/>
</dbReference>
<evidence type="ECO:0000256" key="4">
    <source>
        <dbReference type="ARBA" id="ARBA00023002"/>
    </source>
</evidence>
<dbReference type="GO" id="GO:0004601">
    <property type="term" value="F:peroxidase activity"/>
    <property type="evidence" value="ECO:0007669"/>
    <property type="project" value="UniProtKB-KW"/>
</dbReference>
<dbReference type="EMBL" id="FZOO01000002">
    <property type="protein sequence ID" value="SNS21098.1"/>
    <property type="molecule type" value="Genomic_DNA"/>
</dbReference>
<keyword evidence="9" id="KW-1185">Reference proteome</keyword>
<keyword evidence="2" id="KW-0575">Peroxidase</keyword>
<keyword evidence="3" id="KW-0479">Metal-binding</keyword>
<feature type="compositionally biased region" description="Basic residues" evidence="7">
    <location>
        <begin position="338"/>
        <end position="347"/>
    </location>
</feature>
<dbReference type="AlphaFoldDB" id="A0A239CMZ6"/>
<feature type="region of interest" description="Disordered" evidence="7">
    <location>
        <begin position="224"/>
        <end position="276"/>
    </location>
</feature>
<protein>
    <recommendedName>
        <fullName evidence="10">Dyp-type peroxidase family</fullName>
    </recommendedName>
</protein>
<evidence type="ECO:0000256" key="2">
    <source>
        <dbReference type="ARBA" id="ARBA00022559"/>
    </source>
</evidence>
<sequence>MPETPGRTTPLAVRLANNAALLRLAGRLLSSFLPVLAVGRVVLVSRHADVVDVLERDGESTIAEVNAVTMDRVNGPFVLGMDRSERYARERSILEHCVHPGDPARGLEIANLHRIVRRGRAYGGGLPEDAVEDDGVERGLFLLCLDATIERQFEFVQRTWLDNVTFAGLYEEQDAVMGTPPDGGGLFTVEGTPLATRLRGVPDFVRVRGGAYFSLPGIRGLRALAGPGRTGPRGVAQRGDLRMKQVGRSPTSGAKATTSHPSAPSRSRAARRSAVRNCSPAAVAATHCAPRVPGQPGCRRVSDAYDHVGMPGSSTSTSSGVRMTAPGGRPQSSDSARRTRPRPRRIPWRTARQPSGSR</sequence>
<evidence type="ECO:0000256" key="3">
    <source>
        <dbReference type="ARBA" id="ARBA00022723"/>
    </source>
</evidence>
<accession>A0A239CMZ6</accession>
<keyword evidence="4" id="KW-0560">Oxidoreductase</keyword>
<feature type="compositionally biased region" description="Polar residues" evidence="7">
    <location>
        <begin position="248"/>
        <end position="260"/>
    </location>
</feature>
<dbReference type="PROSITE" id="PS51404">
    <property type="entry name" value="DYP_PEROXIDASE"/>
    <property type="match status" value="1"/>
</dbReference>
<evidence type="ECO:0000256" key="1">
    <source>
        <dbReference type="ARBA" id="ARBA00001970"/>
    </source>
</evidence>
<evidence type="ECO:0000256" key="6">
    <source>
        <dbReference type="ARBA" id="ARBA00025737"/>
    </source>
</evidence>
<name>A0A239CMZ6_9ACTN</name>